<dbReference type="Proteomes" id="UP000335636">
    <property type="component" value="Unassembled WGS sequence"/>
</dbReference>
<gene>
    <name evidence="1" type="ORF">MONAX_5E000707</name>
</gene>
<keyword evidence="2" id="KW-1185">Reference proteome</keyword>
<comment type="caution">
    <text evidence="1">The sequence shown here is derived from an EMBL/GenBank/DDBJ whole genome shotgun (WGS) entry which is preliminary data.</text>
</comment>
<evidence type="ECO:0000313" key="1">
    <source>
        <dbReference type="EMBL" id="VTJ72565.1"/>
    </source>
</evidence>
<accession>A0A5E4BST4</accession>
<organism evidence="1 2">
    <name type="scientific">Marmota monax</name>
    <name type="common">Woodchuck</name>
    <dbReference type="NCBI Taxonomy" id="9995"/>
    <lineage>
        <taxon>Eukaryota</taxon>
        <taxon>Metazoa</taxon>
        <taxon>Chordata</taxon>
        <taxon>Craniata</taxon>
        <taxon>Vertebrata</taxon>
        <taxon>Euteleostomi</taxon>
        <taxon>Mammalia</taxon>
        <taxon>Eutheria</taxon>
        <taxon>Euarchontoglires</taxon>
        <taxon>Glires</taxon>
        <taxon>Rodentia</taxon>
        <taxon>Sciuromorpha</taxon>
        <taxon>Sciuridae</taxon>
        <taxon>Xerinae</taxon>
        <taxon>Marmotini</taxon>
        <taxon>Marmota</taxon>
    </lineage>
</organism>
<name>A0A5E4BST4_MARMO</name>
<sequence length="77" mass="9186">MKTNVCLPWTLTFRFYRRSVDSTLLIHDPGHIRRKRDTLRRDTPIGPERVSHPLSLIGRIDRRFLIYKTIRVNLGRS</sequence>
<dbReference type="AlphaFoldDB" id="A0A5E4BST4"/>
<protein>
    <submittedName>
        <fullName evidence="1">Uncharacterized protein</fullName>
    </submittedName>
</protein>
<evidence type="ECO:0000313" key="2">
    <source>
        <dbReference type="Proteomes" id="UP000335636"/>
    </source>
</evidence>
<proteinExistence type="predicted"/>
<dbReference type="EMBL" id="CABDUW010000628">
    <property type="protein sequence ID" value="VTJ72565.1"/>
    <property type="molecule type" value="Genomic_DNA"/>
</dbReference>
<reference evidence="1" key="1">
    <citation type="submission" date="2019-04" db="EMBL/GenBank/DDBJ databases">
        <authorList>
            <person name="Alioto T."/>
            <person name="Alioto T."/>
        </authorList>
    </citation>
    <scope>NUCLEOTIDE SEQUENCE [LARGE SCALE GENOMIC DNA]</scope>
</reference>